<dbReference type="InterPro" id="IPR020846">
    <property type="entry name" value="MFS_dom"/>
</dbReference>
<feature type="compositionally biased region" description="Basic and acidic residues" evidence="3">
    <location>
        <begin position="1"/>
        <end position="22"/>
    </location>
</feature>
<sequence>MSSENKNEIELKNRHENVQTEKYEDETLEIEAPKNEDREKEPPLDEGYAWVILVASFFNFFFSFGNIFSFGVFQTYYLKTMFVNEPANKIAWISTMSNALTTAGGIFAAPIIRKIGLRNAGLLGSIIGTIGLIGASFSTKIWQLIITQGIIYGFGAAIVVNVSLVVPSLWFNKYRSFALSLISSGGGIGSLILVPTVTACVGNLTIGWAFRILAAAYFVSTFVGSLLVKPRTTFKPGGKLLDFSLIKDPVTIMICINGFFLSAGYNIPTLYFPASLVDLGKTRSYATNLIMLFTGLSALSRIIIATFNKRLGPINILFVAHLITGVIMLTMWLPGKTFSIYLAFYIILATTSTVFFTLGPIIIASYYPNERISQANGMSYLASGFSTIISVPTAGVVFDKVGKRTNYHPLIIMGGIFYLITLVPLFFLRRLLNKKN</sequence>
<reference evidence="6 7" key="1">
    <citation type="journal article" date="2018" name="MBio">
        <title>Comparative Genomics Reveals the Core Gene Toolbox for the Fungus-Insect Symbiosis.</title>
        <authorList>
            <person name="Wang Y."/>
            <person name="Stata M."/>
            <person name="Wang W."/>
            <person name="Stajich J.E."/>
            <person name="White M.M."/>
            <person name="Moncalvo J.M."/>
        </authorList>
    </citation>
    <scope>NUCLEOTIDE SEQUENCE [LARGE SCALE GENOMIC DNA]</scope>
    <source>
        <strain evidence="6 7">AUS-126-30</strain>
    </source>
</reference>
<dbReference type="PROSITE" id="PS50850">
    <property type="entry name" value="MFS"/>
    <property type="match status" value="1"/>
</dbReference>
<dbReference type="SUPFAM" id="SSF103473">
    <property type="entry name" value="MFS general substrate transporter"/>
    <property type="match status" value="1"/>
</dbReference>
<evidence type="ECO:0000256" key="2">
    <source>
        <dbReference type="ARBA" id="ARBA00006727"/>
    </source>
</evidence>
<protein>
    <recommendedName>
        <fullName evidence="5">Major facilitator superfamily (MFS) profile domain-containing protein</fullName>
    </recommendedName>
</protein>
<comment type="subcellular location">
    <subcellularLocation>
        <location evidence="1">Membrane</location>
        <topology evidence="1">Multi-pass membrane protein</topology>
    </subcellularLocation>
</comment>
<evidence type="ECO:0000313" key="6">
    <source>
        <dbReference type="EMBL" id="PWA03026.1"/>
    </source>
</evidence>
<dbReference type="EMBL" id="MBFU01000037">
    <property type="protein sequence ID" value="PWA03026.1"/>
    <property type="molecule type" value="Genomic_DNA"/>
</dbReference>
<keyword evidence="4" id="KW-0812">Transmembrane</keyword>
<feature type="transmembrane region" description="Helical" evidence="4">
    <location>
        <begin position="285"/>
        <end position="304"/>
    </location>
</feature>
<evidence type="ECO:0000256" key="4">
    <source>
        <dbReference type="SAM" id="Phobius"/>
    </source>
</evidence>
<gene>
    <name evidence="6" type="ORF">BB558_000814</name>
</gene>
<evidence type="ECO:0000256" key="3">
    <source>
        <dbReference type="SAM" id="MobiDB-lite"/>
    </source>
</evidence>
<dbReference type="AlphaFoldDB" id="A0A2U1JD44"/>
<dbReference type="Gene3D" id="1.20.1250.20">
    <property type="entry name" value="MFS general substrate transporter like domains"/>
    <property type="match status" value="1"/>
</dbReference>
<dbReference type="Pfam" id="PF07690">
    <property type="entry name" value="MFS_1"/>
    <property type="match status" value="1"/>
</dbReference>
<dbReference type="InterPro" id="IPR050327">
    <property type="entry name" value="Proton-linked_MCT"/>
</dbReference>
<feature type="transmembrane region" description="Helical" evidence="4">
    <location>
        <begin position="177"/>
        <end position="196"/>
    </location>
</feature>
<comment type="caution">
    <text evidence="6">The sequence shown here is derived from an EMBL/GenBank/DDBJ whole genome shotgun (WGS) entry which is preliminary data.</text>
</comment>
<feature type="transmembrane region" description="Helical" evidence="4">
    <location>
        <begin position="316"/>
        <end position="334"/>
    </location>
</feature>
<proteinExistence type="inferred from homology"/>
<feature type="transmembrane region" description="Helical" evidence="4">
    <location>
        <begin position="119"/>
        <end position="138"/>
    </location>
</feature>
<dbReference type="GO" id="GO:0016020">
    <property type="term" value="C:membrane"/>
    <property type="evidence" value="ECO:0007669"/>
    <property type="project" value="UniProtKB-SubCell"/>
</dbReference>
<feature type="transmembrane region" description="Helical" evidence="4">
    <location>
        <begin position="379"/>
        <end position="398"/>
    </location>
</feature>
<dbReference type="PANTHER" id="PTHR11360">
    <property type="entry name" value="MONOCARBOXYLATE TRANSPORTER"/>
    <property type="match status" value="1"/>
</dbReference>
<dbReference type="InterPro" id="IPR036259">
    <property type="entry name" value="MFS_trans_sf"/>
</dbReference>
<dbReference type="PANTHER" id="PTHR11360:SF284">
    <property type="entry name" value="EG:103B4.3 PROTEIN-RELATED"/>
    <property type="match status" value="1"/>
</dbReference>
<evidence type="ECO:0000256" key="1">
    <source>
        <dbReference type="ARBA" id="ARBA00004141"/>
    </source>
</evidence>
<dbReference type="InterPro" id="IPR011701">
    <property type="entry name" value="MFS"/>
</dbReference>
<feature type="region of interest" description="Disordered" evidence="3">
    <location>
        <begin position="1"/>
        <end position="42"/>
    </location>
</feature>
<comment type="similarity">
    <text evidence="2">Belongs to the major facilitator superfamily. Monocarboxylate porter (TC 2.A.1.13) family.</text>
</comment>
<feature type="transmembrane region" description="Helical" evidence="4">
    <location>
        <begin position="410"/>
        <end position="428"/>
    </location>
</feature>
<accession>A0A2U1JD44</accession>
<feature type="transmembrane region" description="Helical" evidence="4">
    <location>
        <begin position="90"/>
        <end position="112"/>
    </location>
</feature>
<evidence type="ECO:0000313" key="7">
    <source>
        <dbReference type="Proteomes" id="UP000245591"/>
    </source>
</evidence>
<dbReference type="Proteomes" id="UP000245591">
    <property type="component" value="Unassembled WGS sequence"/>
</dbReference>
<feature type="domain" description="Major facilitator superfamily (MFS) profile" evidence="5">
    <location>
        <begin position="51"/>
        <end position="436"/>
    </location>
</feature>
<feature type="transmembrane region" description="Helical" evidence="4">
    <location>
        <begin position="208"/>
        <end position="228"/>
    </location>
</feature>
<keyword evidence="4" id="KW-0472">Membrane</keyword>
<keyword evidence="4" id="KW-1133">Transmembrane helix</keyword>
<evidence type="ECO:0000259" key="5">
    <source>
        <dbReference type="PROSITE" id="PS50850"/>
    </source>
</evidence>
<organism evidence="6 7">
    <name type="scientific">Smittium angustum</name>
    <dbReference type="NCBI Taxonomy" id="133377"/>
    <lineage>
        <taxon>Eukaryota</taxon>
        <taxon>Fungi</taxon>
        <taxon>Fungi incertae sedis</taxon>
        <taxon>Zoopagomycota</taxon>
        <taxon>Kickxellomycotina</taxon>
        <taxon>Harpellomycetes</taxon>
        <taxon>Harpellales</taxon>
        <taxon>Legeriomycetaceae</taxon>
        <taxon>Smittium</taxon>
    </lineage>
</organism>
<keyword evidence="7" id="KW-1185">Reference proteome</keyword>
<feature type="transmembrane region" description="Helical" evidence="4">
    <location>
        <begin position="48"/>
        <end position="70"/>
    </location>
</feature>
<feature type="transmembrane region" description="Helical" evidence="4">
    <location>
        <begin position="340"/>
        <end position="367"/>
    </location>
</feature>
<feature type="transmembrane region" description="Helical" evidence="4">
    <location>
        <begin position="249"/>
        <end position="265"/>
    </location>
</feature>
<feature type="transmembrane region" description="Helical" evidence="4">
    <location>
        <begin position="150"/>
        <end position="170"/>
    </location>
</feature>
<feature type="compositionally biased region" description="Basic and acidic residues" evidence="3">
    <location>
        <begin position="31"/>
        <end position="42"/>
    </location>
</feature>
<name>A0A2U1JD44_SMIAN</name>
<dbReference type="GO" id="GO:0022857">
    <property type="term" value="F:transmembrane transporter activity"/>
    <property type="evidence" value="ECO:0007669"/>
    <property type="project" value="InterPro"/>
</dbReference>